<dbReference type="OrthoDB" id="2335006at2759"/>
<organism evidence="1 2">
    <name type="scientific">Funneliformis geosporum</name>
    <dbReference type="NCBI Taxonomy" id="1117311"/>
    <lineage>
        <taxon>Eukaryota</taxon>
        <taxon>Fungi</taxon>
        <taxon>Fungi incertae sedis</taxon>
        <taxon>Mucoromycota</taxon>
        <taxon>Glomeromycotina</taxon>
        <taxon>Glomeromycetes</taxon>
        <taxon>Glomerales</taxon>
        <taxon>Glomeraceae</taxon>
        <taxon>Funneliformis</taxon>
    </lineage>
</organism>
<keyword evidence="2" id="KW-1185">Reference proteome</keyword>
<evidence type="ECO:0000313" key="1">
    <source>
        <dbReference type="EMBL" id="CAI2190605.1"/>
    </source>
</evidence>
<dbReference type="AlphaFoldDB" id="A0A9W4WWC2"/>
<reference evidence="1" key="1">
    <citation type="submission" date="2022-08" db="EMBL/GenBank/DDBJ databases">
        <authorList>
            <person name="Kallberg Y."/>
            <person name="Tangrot J."/>
            <person name="Rosling A."/>
        </authorList>
    </citation>
    <scope>NUCLEOTIDE SEQUENCE</scope>
    <source>
        <strain evidence="1">Wild A</strain>
    </source>
</reference>
<evidence type="ECO:0000313" key="2">
    <source>
        <dbReference type="Proteomes" id="UP001153678"/>
    </source>
</evidence>
<feature type="non-terminal residue" evidence="1">
    <location>
        <position position="1"/>
    </location>
</feature>
<comment type="caution">
    <text evidence="1">The sequence shown here is derived from an EMBL/GenBank/DDBJ whole genome shotgun (WGS) entry which is preliminary data.</text>
</comment>
<dbReference type="EMBL" id="CAMKVN010006698">
    <property type="protein sequence ID" value="CAI2190605.1"/>
    <property type="molecule type" value="Genomic_DNA"/>
</dbReference>
<dbReference type="Proteomes" id="UP001153678">
    <property type="component" value="Unassembled WGS sequence"/>
</dbReference>
<name>A0A9W4WWC2_9GLOM</name>
<protein>
    <submittedName>
        <fullName evidence="1">711_t:CDS:1</fullName>
    </submittedName>
</protein>
<accession>A0A9W4WWC2</accession>
<feature type="non-terminal residue" evidence="1">
    <location>
        <position position="205"/>
    </location>
</feature>
<gene>
    <name evidence="1" type="ORF">FWILDA_LOCUS14659</name>
</gene>
<proteinExistence type="predicted"/>
<sequence>MTGMLSRLDSNISSPELENNELYITKYIIVKTIIYSLTPIEYPPTSEEGVAIIYHIQEWNYKEAAFTDIQYSIGKSCGGNNTIYFYLGDVAITKKIEPVRENEMQCTGKLVLKCLRRHDETTSPVYFISCIRWKPNEKFHRYISLKENINIDLLCQLLNGLYEGIHSHPLPLPNHVPITIRSRLQELIHQADTNATDITPTQIMI</sequence>